<dbReference type="EMBL" id="PEWV01000049">
    <property type="protein sequence ID" value="PIU41538.1"/>
    <property type="molecule type" value="Genomic_DNA"/>
</dbReference>
<dbReference type="InterPro" id="IPR051043">
    <property type="entry name" value="Sulfatase_Mod_Factor_Kinase"/>
</dbReference>
<gene>
    <name evidence="3" type="ORF">COS99_04880</name>
</gene>
<comment type="caution">
    <text evidence="3">The sequence shown here is derived from an EMBL/GenBank/DDBJ whole genome shotgun (WGS) entry which is preliminary data.</text>
</comment>
<dbReference type="GO" id="GO:0120147">
    <property type="term" value="F:formylglycine-generating oxidase activity"/>
    <property type="evidence" value="ECO:0007669"/>
    <property type="project" value="TreeGrafter"/>
</dbReference>
<dbReference type="Proteomes" id="UP000230052">
    <property type="component" value="Unassembled WGS sequence"/>
</dbReference>
<evidence type="ECO:0000259" key="2">
    <source>
        <dbReference type="Pfam" id="PF03781"/>
    </source>
</evidence>
<dbReference type="AlphaFoldDB" id="A0A2J0KSP2"/>
<feature type="chain" id="PRO_5014442992" description="Sulfatase-modifying factor enzyme-like domain-containing protein" evidence="1">
    <location>
        <begin position="22"/>
        <end position="520"/>
    </location>
</feature>
<dbReference type="InterPro" id="IPR016187">
    <property type="entry name" value="CTDL_fold"/>
</dbReference>
<organism evidence="3 4">
    <name type="scientific">Candidatus Aquitaenariimonas noxiae</name>
    <dbReference type="NCBI Taxonomy" id="1974741"/>
    <lineage>
        <taxon>Bacteria</taxon>
        <taxon>Pseudomonadati</taxon>
        <taxon>Candidatus Omnitrophota</taxon>
        <taxon>Candidatus Aquitaenariimonas</taxon>
    </lineage>
</organism>
<proteinExistence type="predicted"/>
<accession>A0A2J0KSP2</accession>
<sequence>MRQILFILLIIIFLSCPLCYANNITVSNATPGEQNIVNNTMIIEFDISWENSWRNSTNYDAAWVFFMVSTDGGITWKHATLKSNNDSNPLDDGLGWSKGAGTDIEIVIPAHIPIIEGDKKGAFIERASNGTGTSLTSNIRFVWDYGSDGISDTQASHPVNTNIRVMAIEMVYIPAGPFYLGDGNSASESTYAFHVADNTKVGPINTSFIHNVKVDTNQYDDNQIETSGIGIDGDEGLDVNNDGGIDNADFPTGYTAFYVMKYEISQGQYVDFLNSISATQATNRYPNQNGLQRHTINKVSDIYETSTPNRACNYISWMDICAYADWAGLRPMTELEFEKACRGPDEVIVGEYPWGNTSIYNAPYTIVNDGQANAVILSQPIGVGNASYNTTNGSIGGPLRCGIFAQSNTSREEAGASYYGVMELAGNLWDRYVTVGNILGRSFLGTHGDGNLSTNGFATNTDWPGYNAGEVKDAGGSGFRGGSWGFGATNCCTSDREYAAYTNITRYFHDGGRCARADPR</sequence>
<feature type="signal peptide" evidence="1">
    <location>
        <begin position="1"/>
        <end position="21"/>
    </location>
</feature>
<dbReference type="Pfam" id="PF03781">
    <property type="entry name" value="FGE-sulfatase"/>
    <property type="match status" value="1"/>
</dbReference>
<evidence type="ECO:0000313" key="4">
    <source>
        <dbReference type="Proteomes" id="UP000230052"/>
    </source>
</evidence>
<evidence type="ECO:0000256" key="1">
    <source>
        <dbReference type="SAM" id="SignalP"/>
    </source>
</evidence>
<reference evidence="3 4" key="1">
    <citation type="submission" date="2017-09" db="EMBL/GenBank/DDBJ databases">
        <title>Depth-based differentiation of microbial function through sediment-hosted aquifers and enrichment of novel symbionts in the deep terrestrial subsurface.</title>
        <authorList>
            <person name="Probst A.J."/>
            <person name="Ladd B."/>
            <person name="Jarett J.K."/>
            <person name="Geller-Mcgrath D.E."/>
            <person name="Sieber C.M."/>
            <person name="Emerson J.B."/>
            <person name="Anantharaman K."/>
            <person name="Thomas B.C."/>
            <person name="Malmstrom R."/>
            <person name="Stieglmeier M."/>
            <person name="Klingl A."/>
            <person name="Woyke T."/>
            <person name="Ryan C.M."/>
            <person name="Banfield J.F."/>
        </authorList>
    </citation>
    <scope>NUCLEOTIDE SEQUENCE [LARGE SCALE GENOMIC DNA]</scope>
    <source>
        <strain evidence="3">CG07_land_8_20_14_0_80_42_15</strain>
    </source>
</reference>
<dbReference type="SUPFAM" id="SSF56436">
    <property type="entry name" value="C-type lectin-like"/>
    <property type="match status" value="1"/>
</dbReference>
<dbReference type="PANTHER" id="PTHR23150">
    <property type="entry name" value="SULFATASE MODIFYING FACTOR 1, 2"/>
    <property type="match status" value="1"/>
</dbReference>
<dbReference type="Gene3D" id="3.90.1580.10">
    <property type="entry name" value="paralog of FGE (formylglycine-generating enzyme)"/>
    <property type="match status" value="1"/>
</dbReference>
<dbReference type="PANTHER" id="PTHR23150:SF19">
    <property type="entry name" value="FORMYLGLYCINE-GENERATING ENZYME"/>
    <property type="match status" value="1"/>
</dbReference>
<feature type="domain" description="Sulfatase-modifying factor enzyme-like" evidence="2">
    <location>
        <begin position="255"/>
        <end position="433"/>
    </location>
</feature>
<protein>
    <recommendedName>
        <fullName evidence="2">Sulfatase-modifying factor enzyme-like domain-containing protein</fullName>
    </recommendedName>
</protein>
<dbReference type="PROSITE" id="PS51257">
    <property type="entry name" value="PROKAR_LIPOPROTEIN"/>
    <property type="match status" value="1"/>
</dbReference>
<keyword evidence="1" id="KW-0732">Signal</keyword>
<evidence type="ECO:0000313" key="3">
    <source>
        <dbReference type="EMBL" id="PIU41538.1"/>
    </source>
</evidence>
<dbReference type="InterPro" id="IPR042095">
    <property type="entry name" value="SUMF_sf"/>
</dbReference>
<name>A0A2J0KSP2_9BACT</name>
<dbReference type="InterPro" id="IPR005532">
    <property type="entry name" value="SUMF_dom"/>
</dbReference>